<gene>
    <name evidence="4" type="ORF">QO011_003519</name>
</gene>
<proteinExistence type="inferred from homology"/>
<evidence type="ECO:0000256" key="2">
    <source>
        <dbReference type="SAM" id="MobiDB-lite"/>
    </source>
</evidence>
<reference evidence="4 5" key="1">
    <citation type="submission" date="2023-07" db="EMBL/GenBank/DDBJ databases">
        <title>Genomic Encyclopedia of Type Strains, Phase IV (KMG-IV): sequencing the most valuable type-strain genomes for metagenomic binning, comparative biology and taxonomic classification.</title>
        <authorList>
            <person name="Goeker M."/>
        </authorList>
    </citation>
    <scope>NUCLEOTIDE SEQUENCE [LARGE SCALE GENOMIC DNA]</scope>
    <source>
        <strain evidence="4 5">DSM 19619</strain>
    </source>
</reference>
<feature type="transmembrane region" description="Helical" evidence="3">
    <location>
        <begin position="87"/>
        <end position="108"/>
    </location>
</feature>
<organism evidence="4 5">
    <name type="scientific">Labrys wisconsinensis</name>
    <dbReference type="NCBI Taxonomy" id="425677"/>
    <lineage>
        <taxon>Bacteria</taxon>
        <taxon>Pseudomonadati</taxon>
        <taxon>Pseudomonadota</taxon>
        <taxon>Alphaproteobacteria</taxon>
        <taxon>Hyphomicrobiales</taxon>
        <taxon>Xanthobacteraceae</taxon>
        <taxon>Labrys</taxon>
    </lineage>
</organism>
<dbReference type="EMBL" id="JAUSVX010000006">
    <property type="protein sequence ID" value="MDQ0470500.1"/>
    <property type="molecule type" value="Genomic_DNA"/>
</dbReference>
<keyword evidence="1" id="KW-0813">Transport</keyword>
<comment type="function">
    <text evidence="1">A possible function for this protein is to guide the assembly of the membrane sector of the ATPase enzyme complex.</text>
</comment>
<keyword evidence="1" id="KW-0375">Hydrogen ion transport</keyword>
<dbReference type="InterPro" id="IPR016989">
    <property type="entry name" value="Atp1_alphaprobac"/>
</dbReference>
<keyword evidence="3" id="KW-0812">Transmembrane</keyword>
<accession>A0ABU0J8A1</accession>
<dbReference type="Proteomes" id="UP001242480">
    <property type="component" value="Unassembled WGS sequence"/>
</dbReference>
<feature type="transmembrane region" description="Helical" evidence="3">
    <location>
        <begin position="63"/>
        <end position="81"/>
    </location>
</feature>
<keyword evidence="5" id="KW-1185">Reference proteome</keyword>
<dbReference type="PIRSF" id="PIRSF032126">
    <property type="entry name" value="F0F1_ATP_synthase_subunit_I"/>
    <property type="match status" value="1"/>
</dbReference>
<keyword evidence="3" id="KW-1133">Transmembrane helix</keyword>
<sequence length="122" mass="12688">MASDGANRPGRGTGDNPSEAELSERLRRLGERLGPERAEADVRPASSAGTGSDPNGIGKAMRLSSEFIAGIIAGFGIGWLGDRLLGTSPWGMIVFLMLGFVAGIMNVMRSAGMLGRSLPGKK</sequence>
<dbReference type="InterPro" id="IPR032820">
    <property type="entry name" value="ATPase_put"/>
</dbReference>
<evidence type="ECO:0000313" key="4">
    <source>
        <dbReference type="EMBL" id="MDQ0470500.1"/>
    </source>
</evidence>
<evidence type="ECO:0000256" key="1">
    <source>
        <dbReference type="PIRNR" id="PIRNR032126"/>
    </source>
</evidence>
<feature type="region of interest" description="Disordered" evidence="2">
    <location>
        <begin position="1"/>
        <end position="57"/>
    </location>
</feature>
<evidence type="ECO:0000313" key="5">
    <source>
        <dbReference type="Proteomes" id="UP001242480"/>
    </source>
</evidence>
<protein>
    <recommendedName>
        <fullName evidence="1">ATP synthase protein I</fullName>
    </recommendedName>
</protein>
<keyword evidence="1" id="KW-0406">Ion transport</keyword>
<dbReference type="RefSeq" id="WP_307274526.1">
    <property type="nucleotide sequence ID" value="NZ_JAUSVX010000006.1"/>
</dbReference>
<keyword evidence="1 3" id="KW-0472">Membrane</keyword>
<name>A0ABU0J8A1_9HYPH</name>
<feature type="compositionally biased region" description="Basic and acidic residues" evidence="2">
    <location>
        <begin position="22"/>
        <end position="42"/>
    </location>
</feature>
<comment type="caution">
    <text evidence="4">The sequence shown here is derived from an EMBL/GenBank/DDBJ whole genome shotgun (WGS) entry which is preliminary data.</text>
</comment>
<dbReference type="Pfam" id="PF09527">
    <property type="entry name" value="ATPase_gene1"/>
    <property type="match status" value="1"/>
</dbReference>
<evidence type="ECO:0000256" key="3">
    <source>
        <dbReference type="SAM" id="Phobius"/>
    </source>
</evidence>
<comment type="similarity">
    <text evidence="1">Belongs to the bacterial AtpI family.</text>
</comment>